<gene>
    <name evidence="1" type="ORF">F0P94_15075</name>
</gene>
<dbReference type="EMBL" id="VTWT01000008">
    <property type="protein sequence ID" value="KAA9331207.1"/>
    <property type="molecule type" value="Genomic_DNA"/>
</dbReference>
<proteinExistence type="predicted"/>
<evidence type="ECO:0000313" key="2">
    <source>
        <dbReference type="Proteomes" id="UP000326570"/>
    </source>
</evidence>
<dbReference type="AlphaFoldDB" id="A0A5N1IMX7"/>
<dbReference type="RefSeq" id="WP_150904730.1">
    <property type="nucleotide sequence ID" value="NZ_VTWT01000008.1"/>
</dbReference>
<keyword evidence="2" id="KW-1185">Reference proteome</keyword>
<name>A0A5N1IMX7_9BACT</name>
<dbReference type="Proteomes" id="UP000326570">
    <property type="component" value="Unassembled WGS sequence"/>
</dbReference>
<organism evidence="1 2">
    <name type="scientific">Adhaeribacter soli</name>
    <dbReference type="NCBI Taxonomy" id="2607655"/>
    <lineage>
        <taxon>Bacteria</taxon>
        <taxon>Pseudomonadati</taxon>
        <taxon>Bacteroidota</taxon>
        <taxon>Cytophagia</taxon>
        <taxon>Cytophagales</taxon>
        <taxon>Hymenobacteraceae</taxon>
        <taxon>Adhaeribacter</taxon>
    </lineage>
</organism>
<sequence length="66" mass="7613">MLLLATVWEYYYLGDRHTDATLRKAKCRAVRTEAGKCIRGKNGSMLVQFEDGKTRIIVGRLLRKLK</sequence>
<evidence type="ECO:0000313" key="1">
    <source>
        <dbReference type="EMBL" id="KAA9331207.1"/>
    </source>
</evidence>
<protein>
    <submittedName>
        <fullName evidence="1">Uncharacterized protein</fullName>
    </submittedName>
</protein>
<reference evidence="1 2" key="1">
    <citation type="submission" date="2019-09" db="EMBL/GenBank/DDBJ databases">
        <title>Genome sequence of Adhaeribacter sp. M2.</title>
        <authorList>
            <person name="Srinivasan S."/>
        </authorList>
    </citation>
    <scope>NUCLEOTIDE SEQUENCE [LARGE SCALE GENOMIC DNA]</scope>
    <source>
        <strain evidence="1 2">M2</strain>
    </source>
</reference>
<accession>A0A5N1IMX7</accession>
<comment type="caution">
    <text evidence="1">The sequence shown here is derived from an EMBL/GenBank/DDBJ whole genome shotgun (WGS) entry which is preliminary data.</text>
</comment>